<dbReference type="Proteomes" id="UP000236664">
    <property type="component" value="Unassembled WGS sequence"/>
</dbReference>
<dbReference type="Pfam" id="PF05368">
    <property type="entry name" value="NmrA"/>
    <property type="match status" value="1"/>
</dbReference>
<evidence type="ECO:0000256" key="2">
    <source>
        <dbReference type="ARBA" id="ARBA00022857"/>
    </source>
</evidence>
<dbReference type="InterPro" id="IPR036291">
    <property type="entry name" value="NAD(P)-bd_dom_sf"/>
</dbReference>
<evidence type="ECO:0000256" key="3">
    <source>
        <dbReference type="ARBA" id="ARBA00023002"/>
    </source>
</evidence>
<evidence type="ECO:0000313" key="6">
    <source>
        <dbReference type="Proteomes" id="UP000236664"/>
    </source>
</evidence>
<evidence type="ECO:0000313" key="5">
    <source>
        <dbReference type="EMBL" id="PNP60771.1"/>
    </source>
</evidence>
<feature type="domain" description="NmrA-like" evidence="4">
    <location>
        <begin position="5"/>
        <end position="273"/>
    </location>
</feature>
<keyword evidence="6" id="KW-1185">Reference proteome</keyword>
<name>A0A2K0USL5_GIBNY</name>
<dbReference type="InterPro" id="IPR051164">
    <property type="entry name" value="NmrA-like_oxidored"/>
</dbReference>
<dbReference type="GO" id="GO:0005634">
    <property type="term" value="C:nucleus"/>
    <property type="evidence" value="ECO:0007669"/>
    <property type="project" value="TreeGrafter"/>
</dbReference>
<dbReference type="Gene3D" id="3.40.50.720">
    <property type="entry name" value="NAD(P)-binding Rossmann-like Domain"/>
    <property type="match status" value="1"/>
</dbReference>
<comment type="similarity">
    <text evidence="1">Belongs to the NmrA-type oxidoreductase family.</text>
</comment>
<evidence type="ECO:0000256" key="1">
    <source>
        <dbReference type="ARBA" id="ARBA00006328"/>
    </source>
</evidence>
<organism evidence="5 6">
    <name type="scientific">Gibberella nygamai</name>
    <name type="common">Bean root rot disease fungus</name>
    <name type="synonym">Fusarium nygamai</name>
    <dbReference type="NCBI Taxonomy" id="42673"/>
    <lineage>
        <taxon>Eukaryota</taxon>
        <taxon>Fungi</taxon>
        <taxon>Dikarya</taxon>
        <taxon>Ascomycota</taxon>
        <taxon>Pezizomycotina</taxon>
        <taxon>Sordariomycetes</taxon>
        <taxon>Hypocreomycetidae</taxon>
        <taxon>Hypocreales</taxon>
        <taxon>Nectriaceae</taxon>
        <taxon>Fusarium</taxon>
        <taxon>Fusarium fujikuroi species complex</taxon>
    </lineage>
</organism>
<proteinExistence type="inferred from homology"/>
<accession>A0A2K0USL5</accession>
<gene>
    <name evidence="5" type="ORF">FNYG_14531</name>
</gene>
<dbReference type="PANTHER" id="PTHR42748">
    <property type="entry name" value="NITROGEN METABOLITE REPRESSION PROTEIN NMRA FAMILY MEMBER"/>
    <property type="match status" value="1"/>
</dbReference>
<dbReference type="InterPro" id="IPR008030">
    <property type="entry name" value="NmrA-like"/>
</dbReference>
<dbReference type="GO" id="GO:0016491">
    <property type="term" value="F:oxidoreductase activity"/>
    <property type="evidence" value="ECO:0007669"/>
    <property type="project" value="UniProtKB-KW"/>
</dbReference>
<sequence length="321" mass="35478">MSTPQIFVSGATGCQGGSVARYLRSKGIAVHALARDPNSDKAKALETIGVKLIPGDYDNKAALREAMKGCTGLFLVLMPDFTDLTAERRWATNVLNSGKEAGVRHAIFSSGFSAGNPDQLTAMEPGSFTDIIMRNKHAIENQTRDAGFQYWTILRPGAFMANYVEPFVRMYPDLVDKGVFATAMKPNTVLPLTDTVTIGKFGGEAFLHPAKFHGKEITYADEWIEVETILQKLSKAVGRDLKGEYLSDEEIMDQKATNPFIAGQLVMRDMANLATKEEVEVWGIPLSTFDQFIERETQALHETYHKAASMARAPEVHERLI</sequence>
<dbReference type="Gene3D" id="3.90.25.10">
    <property type="entry name" value="UDP-galactose 4-epimerase, domain 1"/>
    <property type="match status" value="1"/>
</dbReference>
<dbReference type="STRING" id="42673.A0A2K0USL5"/>
<reference evidence="5 6" key="1">
    <citation type="submission" date="2017-06" db="EMBL/GenBank/DDBJ databases">
        <title>Genome of Fusarium nygamai isolate CS10214.</title>
        <authorList>
            <person name="Gardiner D.M."/>
            <person name="Obanor F."/>
            <person name="Kazan K."/>
        </authorList>
    </citation>
    <scope>NUCLEOTIDE SEQUENCE [LARGE SCALE GENOMIC DNA]</scope>
    <source>
        <strain evidence="5 6">CS10214</strain>
    </source>
</reference>
<dbReference type="EMBL" id="MTQA01000341">
    <property type="protein sequence ID" value="PNP60771.1"/>
    <property type="molecule type" value="Genomic_DNA"/>
</dbReference>
<dbReference type="SUPFAM" id="SSF51735">
    <property type="entry name" value="NAD(P)-binding Rossmann-fold domains"/>
    <property type="match status" value="1"/>
</dbReference>
<dbReference type="AlphaFoldDB" id="A0A2K0USL5"/>
<dbReference type="OrthoDB" id="419598at2759"/>
<keyword evidence="3" id="KW-0560">Oxidoreductase</keyword>
<dbReference type="CDD" id="cd05251">
    <property type="entry name" value="NmrA_like_SDR_a"/>
    <property type="match status" value="1"/>
</dbReference>
<evidence type="ECO:0000259" key="4">
    <source>
        <dbReference type="Pfam" id="PF05368"/>
    </source>
</evidence>
<dbReference type="PANTHER" id="PTHR42748:SF30">
    <property type="entry name" value="NMRA-LIKE DOMAIN-CONTAINING PROTEIN"/>
    <property type="match status" value="1"/>
</dbReference>
<keyword evidence="2" id="KW-0521">NADP</keyword>
<comment type="caution">
    <text evidence="5">The sequence shown here is derived from an EMBL/GenBank/DDBJ whole genome shotgun (WGS) entry which is preliminary data.</text>
</comment>
<protein>
    <recommendedName>
        <fullName evidence="4">NmrA-like domain-containing protein</fullName>
    </recommendedName>
</protein>